<accession>A0A0F9SR96</accession>
<organism evidence="1">
    <name type="scientific">marine sediment metagenome</name>
    <dbReference type="NCBI Taxonomy" id="412755"/>
    <lineage>
        <taxon>unclassified sequences</taxon>
        <taxon>metagenomes</taxon>
        <taxon>ecological metagenomes</taxon>
    </lineage>
</organism>
<protein>
    <submittedName>
        <fullName evidence="1">Uncharacterized protein</fullName>
    </submittedName>
</protein>
<comment type="caution">
    <text evidence="1">The sequence shown here is derived from an EMBL/GenBank/DDBJ whole genome shotgun (WGS) entry which is preliminary data.</text>
</comment>
<dbReference type="EMBL" id="LAZR01000537">
    <property type="protein sequence ID" value="KKN65027.1"/>
    <property type="molecule type" value="Genomic_DNA"/>
</dbReference>
<proteinExistence type="predicted"/>
<reference evidence="1" key="1">
    <citation type="journal article" date="2015" name="Nature">
        <title>Complex archaea that bridge the gap between prokaryotes and eukaryotes.</title>
        <authorList>
            <person name="Spang A."/>
            <person name="Saw J.H."/>
            <person name="Jorgensen S.L."/>
            <person name="Zaremba-Niedzwiedzka K."/>
            <person name="Martijn J."/>
            <person name="Lind A.E."/>
            <person name="van Eijk R."/>
            <person name="Schleper C."/>
            <person name="Guy L."/>
            <person name="Ettema T.J."/>
        </authorList>
    </citation>
    <scope>NUCLEOTIDE SEQUENCE</scope>
</reference>
<name>A0A0F9SR96_9ZZZZ</name>
<gene>
    <name evidence="1" type="ORF">LCGC14_0485840</name>
</gene>
<sequence length="42" mass="4595">MRAVEPAGDPNLVIVTQLEGTLPVLQARPRILQLGPERESET</sequence>
<dbReference type="AlphaFoldDB" id="A0A0F9SR96"/>
<evidence type="ECO:0000313" key="1">
    <source>
        <dbReference type="EMBL" id="KKN65027.1"/>
    </source>
</evidence>